<comment type="similarity">
    <text evidence="1">Belongs to the cytochrome P450 family.</text>
</comment>
<dbReference type="PANTHER" id="PTHR24291">
    <property type="entry name" value="CYTOCHROME P450 FAMILY 4"/>
    <property type="match status" value="1"/>
</dbReference>
<accession>A0A0L0FJG8</accession>
<dbReference type="EMBL" id="KQ243036">
    <property type="protein sequence ID" value="KNC76591.1"/>
    <property type="molecule type" value="Genomic_DNA"/>
</dbReference>
<evidence type="ECO:0000256" key="5">
    <source>
        <dbReference type="ARBA" id="ARBA00023004"/>
    </source>
</evidence>
<evidence type="ECO:0000256" key="3">
    <source>
        <dbReference type="ARBA" id="ARBA00022723"/>
    </source>
</evidence>
<organism evidence="8 9">
    <name type="scientific">Sphaeroforma arctica JP610</name>
    <dbReference type="NCBI Taxonomy" id="667725"/>
    <lineage>
        <taxon>Eukaryota</taxon>
        <taxon>Ichthyosporea</taxon>
        <taxon>Ichthyophonida</taxon>
        <taxon>Sphaeroforma</taxon>
    </lineage>
</organism>
<keyword evidence="4" id="KW-0560">Oxidoreductase</keyword>
<evidence type="ECO:0000256" key="7">
    <source>
        <dbReference type="PIRSR" id="PIRSR602401-1"/>
    </source>
</evidence>
<dbReference type="eggNOG" id="KOG0157">
    <property type="taxonomic scope" value="Eukaryota"/>
</dbReference>
<dbReference type="GeneID" id="25911420"/>
<keyword evidence="5 7" id="KW-0408">Iron</keyword>
<proteinExistence type="inferred from homology"/>
<name>A0A0L0FJG8_9EUKA</name>
<reference evidence="8 9" key="1">
    <citation type="submission" date="2011-02" db="EMBL/GenBank/DDBJ databases">
        <title>The Genome Sequence of Sphaeroforma arctica JP610.</title>
        <authorList>
            <consortium name="The Broad Institute Genome Sequencing Platform"/>
            <person name="Russ C."/>
            <person name="Cuomo C."/>
            <person name="Young S.K."/>
            <person name="Zeng Q."/>
            <person name="Gargeya S."/>
            <person name="Alvarado L."/>
            <person name="Berlin A."/>
            <person name="Chapman S.B."/>
            <person name="Chen Z."/>
            <person name="Freedman E."/>
            <person name="Gellesch M."/>
            <person name="Goldberg J."/>
            <person name="Griggs A."/>
            <person name="Gujja S."/>
            <person name="Heilman E."/>
            <person name="Heiman D."/>
            <person name="Howarth C."/>
            <person name="Mehta T."/>
            <person name="Neiman D."/>
            <person name="Pearson M."/>
            <person name="Roberts A."/>
            <person name="Saif S."/>
            <person name="Shea T."/>
            <person name="Shenoy N."/>
            <person name="Sisk P."/>
            <person name="Stolte C."/>
            <person name="Sykes S."/>
            <person name="White J."/>
            <person name="Yandava C."/>
            <person name="Burger G."/>
            <person name="Gray M.W."/>
            <person name="Holland P.W.H."/>
            <person name="King N."/>
            <person name="Lang F.B.F."/>
            <person name="Roger A.J."/>
            <person name="Ruiz-Trillo I."/>
            <person name="Haas B."/>
            <person name="Nusbaum C."/>
            <person name="Birren B."/>
        </authorList>
    </citation>
    <scope>NUCLEOTIDE SEQUENCE [LARGE SCALE GENOMIC DNA]</scope>
    <source>
        <strain evidence="8 9">JP610</strain>
    </source>
</reference>
<dbReference type="PANTHER" id="PTHR24291:SF50">
    <property type="entry name" value="BIFUNCTIONAL ALBAFLAVENONE MONOOXYGENASE_TERPENE SYNTHASE"/>
    <property type="match status" value="1"/>
</dbReference>
<evidence type="ECO:0000256" key="6">
    <source>
        <dbReference type="ARBA" id="ARBA00023033"/>
    </source>
</evidence>
<dbReference type="Gene3D" id="1.10.630.10">
    <property type="entry name" value="Cytochrome P450"/>
    <property type="match status" value="1"/>
</dbReference>
<evidence type="ECO:0000313" key="9">
    <source>
        <dbReference type="Proteomes" id="UP000054560"/>
    </source>
</evidence>
<evidence type="ECO:0000256" key="1">
    <source>
        <dbReference type="ARBA" id="ARBA00010617"/>
    </source>
</evidence>
<feature type="binding site" description="axial binding residue" evidence="7">
    <location>
        <position position="298"/>
    </location>
    <ligand>
        <name>heme</name>
        <dbReference type="ChEBI" id="CHEBI:30413"/>
    </ligand>
    <ligandPart>
        <name>Fe</name>
        <dbReference type="ChEBI" id="CHEBI:18248"/>
    </ligandPart>
</feature>
<keyword evidence="6" id="KW-0503">Monooxygenase</keyword>
<dbReference type="Proteomes" id="UP000054560">
    <property type="component" value="Unassembled WGS sequence"/>
</dbReference>
<dbReference type="PRINTS" id="PR00385">
    <property type="entry name" value="P450"/>
</dbReference>
<dbReference type="AlphaFoldDB" id="A0A0L0FJG8"/>
<comment type="cofactor">
    <cofactor evidence="7">
        <name>heme</name>
        <dbReference type="ChEBI" id="CHEBI:30413"/>
    </cofactor>
</comment>
<dbReference type="Pfam" id="PF00067">
    <property type="entry name" value="p450"/>
    <property type="match status" value="1"/>
</dbReference>
<dbReference type="GO" id="GO:0005506">
    <property type="term" value="F:iron ion binding"/>
    <property type="evidence" value="ECO:0007669"/>
    <property type="project" value="InterPro"/>
</dbReference>
<evidence type="ECO:0008006" key="10">
    <source>
        <dbReference type="Google" id="ProtNLM"/>
    </source>
</evidence>
<evidence type="ECO:0000313" key="8">
    <source>
        <dbReference type="EMBL" id="KNC76591.1"/>
    </source>
</evidence>
<dbReference type="GO" id="GO:0016705">
    <property type="term" value="F:oxidoreductase activity, acting on paired donors, with incorporation or reduction of molecular oxygen"/>
    <property type="evidence" value="ECO:0007669"/>
    <property type="project" value="InterPro"/>
</dbReference>
<dbReference type="InterPro" id="IPR036396">
    <property type="entry name" value="Cyt_P450_sf"/>
</dbReference>
<dbReference type="SUPFAM" id="SSF48264">
    <property type="entry name" value="Cytochrome P450"/>
    <property type="match status" value="1"/>
</dbReference>
<dbReference type="GO" id="GO:0020037">
    <property type="term" value="F:heme binding"/>
    <property type="evidence" value="ECO:0007669"/>
    <property type="project" value="InterPro"/>
</dbReference>
<dbReference type="GO" id="GO:0004497">
    <property type="term" value="F:monooxygenase activity"/>
    <property type="evidence" value="ECO:0007669"/>
    <property type="project" value="UniProtKB-KW"/>
</dbReference>
<keyword evidence="2 7" id="KW-0349">Heme</keyword>
<evidence type="ECO:0000256" key="4">
    <source>
        <dbReference type="ARBA" id="ARBA00023002"/>
    </source>
</evidence>
<sequence>MTVAKEAVDRMSAKLEKIRGTGVPIEIGEEFRLLTLEVIGELVLSLPADESNRVFPDLYLPIVTEANKRIWDPTRKFMPTPTQFAYQKTVTGLNDYMCDLIRKRWAERQARKTTGSTKKVPDILDQTLATIDPADWSEATVLQLRDEFKSFVLAGHETSASMLTWCLYECIENDDVRERLINESVEVFGPGRAEEGDQFTSVPLPTRDDLNRLGYTVNALKEALRKYTPVPIVVRMAKENDVIDGQNIPAGTRMFVNIKAIHDDPAIWESPDTFNPDRFAEKFDPYAFLPFINGPRNCLGQHLALLEVSVWVFCSVYRSTKAKSGRESSRDRRGDIIRKAEFYLLLRPLRDLCMR</sequence>
<keyword evidence="3 7" id="KW-0479">Metal-binding</keyword>
<dbReference type="PRINTS" id="PR00463">
    <property type="entry name" value="EP450I"/>
</dbReference>
<gene>
    <name evidence="8" type="ORF">SARC_10916</name>
</gene>
<dbReference type="InterPro" id="IPR001128">
    <property type="entry name" value="Cyt_P450"/>
</dbReference>
<dbReference type="InterPro" id="IPR050196">
    <property type="entry name" value="Cytochrome_P450_Monoox"/>
</dbReference>
<dbReference type="RefSeq" id="XP_014150493.1">
    <property type="nucleotide sequence ID" value="XM_014295018.1"/>
</dbReference>
<protein>
    <recommendedName>
        <fullName evidence="10">Cytochrome P450</fullName>
    </recommendedName>
</protein>
<dbReference type="InterPro" id="IPR002401">
    <property type="entry name" value="Cyt_P450_E_grp-I"/>
</dbReference>
<dbReference type="OrthoDB" id="1470350at2759"/>
<evidence type="ECO:0000256" key="2">
    <source>
        <dbReference type="ARBA" id="ARBA00022617"/>
    </source>
</evidence>
<keyword evidence="9" id="KW-1185">Reference proteome</keyword>
<dbReference type="STRING" id="667725.A0A0L0FJG8"/>